<comment type="caution">
    <text evidence="2">The sequence shown here is derived from an EMBL/GenBank/DDBJ whole genome shotgun (WGS) entry which is preliminary data.</text>
</comment>
<reference evidence="2 3" key="1">
    <citation type="submission" date="2018-10" db="EMBL/GenBank/DDBJ databases">
        <title>Genome assembly for a Yunnan-Guizhou Plateau 3E fish, Anabarilius grahami (Regan), and its evolutionary and genetic applications.</title>
        <authorList>
            <person name="Jiang W."/>
        </authorList>
    </citation>
    <scope>NUCLEOTIDE SEQUENCE [LARGE SCALE GENOMIC DNA]</scope>
    <source>
        <strain evidence="2">AG-KIZ</strain>
        <tissue evidence="2">Muscle</tissue>
    </source>
</reference>
<proteinExistence type="predicted"/>
<gene>
    <name evidence="2" type="ORF">DPX16_21103</name>
</gene>
<evidence type="ECO:0000256" key="1">
    <source>
        <dbReference type="SAM" id="MobiDB-lite"/>
    </source>
</evidence>
<protein>
    <submittedName>
        <fullName evidence="2">Uncharacterized protein</fullName>
    </submittedName>
</protein>
<dbReference type="AlphaFoldDB" id="A0A3N0YKH0"/>
<dbReference type="Proteomes" id="UP000281406">
    <property type="component" value="Unassembled WGS sequence"/>
</dbReference>
<dbReference type="OrthoDB" id="8933883at2759"/>
<feature type="region of interest" description="Disordered" evidence="1">
    <location>
        <begin position="173"/>
        <end position="229"/>
    </location>
</feature>
<evidence type="ECO:0000313" key="3">
    <source>
        <dbReference type="Proteomes" id="UP000281406"/>
    </source>
</evidence>
<accession>A0A3N0YKH0</accession>
<sequence length="311" mass="35926">MELHPEYDVCGARPKRHIRPPVRYADYEVDYRGYIGERYREELESTHQEGNARMTPLTSPYDSSLRLQRRDAILQEMDLGYRAENQQPSQKNQLAPQRFPEREFREQLRDYSTPLPSVLHPIHPQEESRVELDDIRHERHLLQQTQLDMASDLVELRALQADMKQLVDAVRNMQSPTSIHTRKPELTVMSPRPPVEREPKAEEEDDWPAPPPWPDPELDEPLPSDPPIAHSLISRIDEHQPQLLTCLWASHKLITQHVRPFLRPGHGRTLPVIHLPGSSPFSSCRSHSDYLQLSPSTLLFMVVNGVSLAST</sequence>
<organism evidence="2 3">
    <name type="scientific">Anabarilius grahami</name>
    <name type="common">Kanglang fish</name>
    <name type="synonym">Barilius grahami</name>
    <dbReference type="NCBI Taxonomy" id="495550"/>
    <lineage>
        <taxon>Eukaryota</taxon>
        <taxon>Metazoa</taxon>
        <taxon>Chordata</taxon>
        <taxon>Craniata</taxon>
        <taxon>Vertebrata</taxon>
        <taxon>Euteleostomi</taxon>
        <taxon>Actinopterygii</taxon>
        <taxon>Neopterygii</taxon>
        <taxon>Teleostei</taxon>
        <taxon>Ostariophysi</taxon>
        <taxon>Cypriniformes</taxon>
        <taxon>Xenocyprididae</taxon>
        <taxon>Xenocypridinae</taxon>
        <taxon>Xenocypridinae incertae sedis</taxon>
        <taxon>Anabarilius</taxon>
    </lineage>
</organism>
<dbReference type="EMBL" id="RJVU01037234">
    <property type="protein sequence ID" value="ROL46644.1"/>
    <property type="molecule type" value="Genomic_DNA"/>
</dbReference>
<evidence type="ECO:0000313" key="2">
    <source>
        <dbReference type="EMBL" id="ROL46644.1"/>
    </source>
</evidence>
<keyword evidence="3" id="KW-1185">Reference proteome</keyword>
<name>A0A3N0YKH0_ANAGA</name>